<dbReference type="STRING" id="589385.SAMN05421504_107292"/>
<dbReference type="Gene3D" id="1.10.1200.10">
    <property type="entry name" value="ACP-like"/>
    <property type="match status" value="1"/>
</dbReference>
<dbReference type="InterPro" id="IPR009081">
    <property type="entry name" value="PP-bd_ACP"/>
</dbReference>
<evidence type="ECO:0000313" key="4">
    <source>
        <dbReference type="EMBL" id="SDY88159.1"/>
    </source>
</evidence>
<dbReference type="InterPro" id="IPR036736">
    <property type="entry name" value="ACP-like_sf"/>
</dbReference>
<keyword evidence="1" id="KW-0596">Phosphopantetheine</keyword>
<reference evidence="4 5" key="1">
    <citation type="submission" date="2016-10" db="EMBL/GenBank/DDBJ databases">
        <authorList>
            <person name="de Groot N.N."/>
        </authorList>
    </citation>
    <scope>NUCLEOTIDE SEQUENCE [LARGE SCALE GENOMIC DNA]</scope>
    <source>
        <strain evidence="4 5">CPCC 202699</strain>
    </source>
</reference>
<keyword evidence="2" id="KW-0597">Phosphoprotein</keyword>
<feature type="domain" description="Carrier" evidence="3">
    <location>
        <begin position="1"/>
        <end position="78"/>
    </location>
</feature>
<proteinExistence type="predicted"/>
<evidence type="ECO:0000256" key="2">
    <source>
        <dbReference type="ARBA" id="ARBA00022553"/>
    </source>
</evidence>
<accession>A0A1H3NIV0</accession>
<dbReference type="RefSeq" id="WP_091294762.1">
    <property type="nucleotide sequence ID" value="NZ_FNON01000007.1"/>
</dbReference>
<dbReference type="Proteomes" id="UP000199515">
    <property type="component" value="Unassembled WGS sequence"/>
</dbReference>
<dbReference type="OrthoDB" id="3395095at2"/>
<dbReference type="PROSITE" id="PS50075">
    <property type="entry name" value="CARRIER"/>
    <property type="match status" value="1"/>
</dbReference>
<dbReference type="InterPro" id="IPR006162">
    <property type="entry name" value="Ppantetheine_attach_site"/>
</dbReference>
<evidence type="ECO:0000313" key="5">
    <source>
        <dbReference type="Proteomes" id="UP000199515"/>
    </source>
</evidence>
<dbReference type="SUPFAM" id="SSF47336">
    <property type="entry name" value="ACP-like"/>
    <property type="match status" value="1"/>
</dbReference>
<dbReference type="EMBL" id="FNON01000007">
    <property type="protein sequence ID" value="SDY88159.1"/>
    <property type="molecule type" value="Genomic_DNA"/>
</dbReference>
<keyword evidence="5" id="KW-1185">Reference proteome</keyword>
<protein>
    <submittedName>
        <fullName evidence="4">Acyl carrier protein</fullName>
    </submittedName>
</protein>
<organism evidence="4 5">
    <name type="scientific">Amycolatopsis xylanica</name>
    <dbReference type="NCBI Taxonomy" id="589385"/>
    <lineage>
        <taxon>Bacteria</taxon>
        <taxon>Bacillati</taxon>
        <taxon>Actinomycetota</taxon>
        <taxon>Actinomycetes</taxon>
        <taxon>Pseudonocardiales</taxon>
        <taxon>Pseudonocardiaceae</taxon>
        <taxon>Amycolatopsis</taxon>
    </lineage>
</organism>
<name>A0A1H3NIV0_9PSEU</name>
<gene>
    <name evidence="4" type="ORF">SAMN05421504_107292</name>
</gene>
<evidence type="ECO:0000259" key="3">
    <source>
        <dbReference type="PROSITE" id="PS50075"/>
    </source>
</evidence>
<evidence type="ECO:0000256" key="1">
    <source>
        <dbReference type="ARBA" id="ARBA00022450"/>
    </source>
</evidence>
<dbReference type="PROSITE" id="PS00012">
    <property type="entry name" value="PHOSPHOPANTETHEINE"/>
    <property type="match status" value="1"/>
</dbReference>
<dbReference type="AlphaFoldDB" id="A0A1H3NIV0"/>
<dbReference type="Pfam" id="PF00550">
    <property type="entry name" value="PP-binding"/>
    <property type="match status" value="1"/>
</dbReference>
<sequence length="80" mass="9195">MWDEQFEELLRRYLPFLPPEEALDADLALRDFGLDSLGTVELLAQLEALYDVRFVDDALSMETFTSPSVLWSTVKKMQPA</sequence>